<dbReference type="PROSITE" id="PS00879">
    <property type="entry name" value="ODR_DC_2_2"/>
    <property type="match status" value="1"/>
</dbReference>
<dbReference type="FunFam" id="3.20.20.10:FF:000005">
    <property type="entry name" value="Ornithine decarboxylase"/>
    <property type="match status" value="1"/>
</dbReference>
<comment type="subunit">
    <text evidence="7">Homodimer. Only the dimer is catalytically active, as the active sites are constructed of residues from both monomers.</text>
</comment>
<evidence type="ECO:0000256" key="2">
    <source>
        <dbReference type="ARBA" id="ARBA00008872"/>
    </source>
</evidence>
<dbReference type="Proteomes" id="UP000054498">
    <property type="component" value="Unassembled WGS sequence"/>
</dbReference>
<keyword evidence="14" id="KW-1185">Reference proteome</keyword>
<dbReference type="SUPFAM" id="SSF51419">
    <property type="entry name" value="PLP-binding barrel"/>
    <property type="match status" value="1"/>
</dbReference>
<dbReference type="GO" id="GO:0004586">
    <property type="term" value="F:ornithine decarboxylase activity"/>
    <property type="evidence" value="ECO:0007669"/>
    <property type="project" value="UniProtKB-EC"/>
</dbReference>
<dbReference type="GeneID" id="25727902"/>
<evidence type="ECO:0000256" key="7">
    <source>
        <dbReference type="ARBA" id="ARBA00046672"/>
    </source>
</evidence>
<dbReference type="EC" id="4.1.1.17" evidence="6"/>
<dbReference type="SUPFAM" id="SSF50621">
    <property type="entry name" value="Alanine racemase C-terminal domain-like"/>
    <property type="match status" value="1"/>
</dbReference>
<dbReference type="STRING" id="145388.A0A0D2M0T6"/>
<name>A0A0D2M0T6_9CHLO</name>
<dbReference type="CDD" id="cd00622">
    <property type="entry name" value="PLPDE_III_ODC"/>
    <property type="match status" value="1"/>
</dbReference>
<dbReference type="PROSITE" id="PS00878">
    <property type="entry name" value="ODR_DC_2_1"/>
    <property type="match status" value="1"/>
</dbReference>
<dbReference type="Pfam" id="PF00278">
    <property type="entry name" value="Orn_DAP_Arg_deC"/>
    <property type="match status" value="1"/>
</dbReference>
<evidence type="ECO:0000259" key="12">
    <source>
        <dbReference type="Pfam" id="PF02784"/>
    </source>
</evidence>
<keyword evidence="4 13" id="KW-0456">Lyase</keyword>
<dbReference type="GO" id="GO:0005737">
    <property type="term" value="C:cytoplasm"/>
    <property type="evidence" value="ECO:0007669"/>
    <property type="project" value="TreeGrafter"/>
</dbReference>
<evidence type="ECO:0000259" key="11">
    <source>
        <dbReference type="Pfam" id="PF00278"/>
    </source>
</evidence>
<dbReference type="PANTHER" id="PTHR11482:SF6">
    <property type="entry name" value="ORNITHINE DECARBOXYLASE 1-RELATED"/>
    <property type="match status" value="1"/>
</dbReference>
<accession>A0A0D2M0T6</accession>
<dbReference type="GO" id="GO:0033387">
    <property type="term" value="P:putrescine biosynthetic process from arginine, via ornithine"/>
    <property type="evidence" value="ECO:0007669"/>
    <property type="project" value="UniProtKB-UniPathway"/>
</dbReference>
<dbReference type="RefSeq" id="XP_013896269.1">
    <property type="nucleotide sequence ID" value="XM_014040815.1"/>
</dbReference>
<proteinExistence type="inferred from homology"/>
<evidence type="ECO:0000256" key="10">
    <source>
        <dbReference type="SAM" id="MobiDB-lite"/>
    </source>
</evidence>
<evidence type="ECO:0000256" key="8">
    <source>
        <dbReference type="ARBA" id="ARBA00049127"/>
    </source>
</evidence>
<evidence type="ECO:0000256" key="4">
    <source>
        <dbReference type="ARBA" id="ARBA00023239"/>
    </source>
</evidence>
<feature type="domain" description="Orn/DAP/Arg decarboxylase 2 N-terminal" evidence="12">
    <location>
        <begin position="164"/>
        <end position="402"/>
    </location>
</feature>
<keyword evidence="3" id="KW-0663">Pyridoxal phosphate</keyword>
<dbReference type="Gene3D" id="2.40.37.10">
    <property type="entry name" value="Lyase, Ornithine Decarboxylase, Chain A, domain 1"/>
    <property type="match status" value="1"/>
</dbReference>
<dbReference type="UniPathway" id="UPA00535">
    <property type="reaction ID" value="UER00288"/>
</dbReference>
<dbReference type="PRINTS" id="PR01182">
    <property type="entry name" value="ORNDCRBXLASE"/>
</dbReference>
<dbReference type="KEGG" id="mng:MNEG_10712"/>
<evidence type="ECO:0000313" key="13">
    <source>
        <dbReference type="EMBL" id="KIY97249.1"/>
    </source>
</evidence>
<dbReference type="InterPro" id="IPR022643">
    <property type="entry name" value="De-COase2_C"/>
</dbReference>
<evidence type="ECO:0000256" key="5">
    <source>
        <dbReference type="ARBA" id="ARBA00034115"/>
    </source>
</evidence>
<comment type="cofactor">
    <cofactor evidence="1">
        <name>pyridoxal 5'-phosphate</name>
        <dbReference type="ChEBI" id="CHEBI:597326"/>
    </cofactor>
</comment>
<dbReference type="InterPro" id="IPR009006">
    <property type="entry name" value="Ala_racemase/Decarboxylase_C"/>
</dbReference>
<reference evidence="13 14" key="1">
    <citation type="journal article" date="2013" name="BMC Genomics">
        <title>Reconstruction of the lipid metabolism for the microalga Monoraphidium neglectum from its genome sequence reveals characteristics suitable for biofuel production.</title>
        <authorList>
            <person name="Bogen C."/>
            <person name="Al-Dilaimi A."/>
            <person name="Albersmeier A."/>
            <person name="Wichmann J."/>
            <person name="Grundmann M."/>
            <person name="Rupp O."/>
            <person name="Lauersen K.J."/>
            <person name="Blifernez-Klassen O."/>
            <person name="Kalinowski J."/>
            <person name="Goesmann A."/>
            <person name="Mussgnug J.H."/>
            <person name="Kruse O."/>
        </authorList>
    </citation>
    <scope>NUCLEOTIDE SEQUENCE [LARGE SCALE GENOMIC DNA]</scope>
    <source>
        <strain evidence="13 14">SAG 48.87</strain>
    </source>
</reference>
<dbReference type="InterPro" id="IPR000183">
    <property type="entry name" value="Orn/DAP/Arg_de-COase"/>
</dbReference>
<feature type="compositionally biased region" description="Gly residues" evidence="10">
    <location>
        <begin position="619"/>
        <end position="637"/>
    </location>
</feature>
<dbReference type="EMBL" id="KK102648">
    <property type="protein sequence ID" value="KIY97249.1"/>
    <property type="molecule type" value="Genomic_DNA"/>
</dbReference>
<dbReference type="PRINTS" id="PR01179">
    <property type="entry name" value="ODADCRBXLASE"/>
</dbReference>
<comment type="catalytic activity">
    <reaction evidence="8">
        <text>L-ornithine + H(+) = putrescine + CO2</text>
        <dbReference type="Rhea" id="RHEA:22964"/>
        <dbReference type="ChEBI" id="CHEBI:15378"/>
        <dbReference type="ChEBI" id="CHEBI:16526"/>
        <dbReference type="ChEBI" id="CHEBI:46911"/>
        <dbReference type="ChEBI" id="CHEBI:326268"/>
        <dbReference type="EC" id="4.1.1.17"/>
    </reaction>
</comment>
<dbReference type="Gene3D" id="3.20.20.10">
    <property type="entry name" value="Alanine racemase"/>
    <property type="match status" value="1"/>
</dbReference>
<dbReference type="PANTHER" id="PTHR11482">
    <property type="entry name" value="ARGININE/DIAMINOPIMELATE/ORNITHINE DECARBOXYLASE"/>
    <property type="match status" value="1"/>
</dbReference>
<organism evidence="13 14">
    <name type="scientific">Monoraphidium neglectum</name>
    <dbReference type="NCBI Taxonomy" id="145388"/>
    <lineage>
        <taxon>Eukaryota</taxon>
        <taxon>Viridiplantae</taxon>
        <taxon>Chlorophyta</taxon>
        <taxon>core chlorophytes</taxon>
        <taxon>Chlorophyceae</taxon>
        <taxon>CS clade</taxon>
        <taxon>Sphaeropleales</taxon>
        <taxon>Selenastraceae</taxon>
        <taxon>Monoraphidium</taxon>
    </lineage>
</organism>
<evidence type="ECO:0000256" key="9">
    <source>
        <dbReference type="RuleBase" id="RU003737"/>
    </source>
</evidence>
<evidence type="ECO:0000256" key="3">
    <source>
        <dbReference type="ARBA" id="ARBA00022898"/>
    </source>
</evidence>
<dbReference type="InterPro" id="IPR029066">
    <property type="entry name" value="PLP-binding_barrel"/>
</dbReference>
<dbReference type="OrthoDB" id="5034579at2759"/>
<feature type="region of interest" description="Disordered" evidence="10">
    <location>
        <begin position="607"/>
        <end position="642"/>
    </location>
</feature>
<sequence>MIMALAPSASAGAFGAAASPFHDYAFCEIVAGPREGGCATPCAALADCCGAASDDCGAGAASSGACSMDHDASSDQERALDALLAAAACKPRADDDADGGRARPAAPASVTFATPPLPPAARAVLGVYGAAPAAAGEPAGVMAAAAGLIRAWGLSDTFYVYDLGEVARLHALWVAAMPRVAPFYAVKCNPEPGIVAMLDALGAGFDCASVQELERAAALGVPQSRVIFANPCKRPADFRYAAEKGSEYTTFDCASELEKIAAGYPAFKCVLRIRCDDETCKINLGLKYGADPQEDAPQLLALAKSLGLKVVGVSFHVGSGCQNVAVYADAIRAARATFDAAEALGFDDMHLLDVGGGFTAPYDAESADLFYRTAAIINGTIDECFPAGCGVRIIAEPGRYFAETSATLFTTILGQRAARAGAAGGAPAPRDYWLSDGTYGSFRIQVAVDGLEPTCVPLRSPFLPPPGPELAAPGPCRLWGDSERDEDCVHRNALLPALRDGDWLGFPHAGAYTICSASKFSGGRMAKPTKLFVCSQAATRDLGAYNDPALRAAAARGLPAGAATEGTTPGATAACAAEMLQALSVGCGAAAPAASCCTDDAMSGDSEGTAALSAASNEDGGGGDGGDSPAAGGGDAPMGGCDDEAASVRRACVLELP</sequence>
<evidence type="ECO:0000256" key="1">
    <source>
        <dbReference type="ARBA" id="ARBA00001933"/>
    </source>
</evidence>
<dbReference type="InterPro" id="IPR022657">
    <property type="entry name" value="De-COase2_CS"/>
</dbReference>
<dbReference type="AlphaFoldDB" id="A0A0D2M0T6"/>
<evidence type="ECO:0000313" key="14">
    <source>
        <dbReference type="Proteomes" id="UP000054498"/>
    </source>
</evidence>
<protein>
    <recommendedName>
        <fullName evidence="6">ornithine decarboxylase</fullName>
        <ecNumber evidence="6">4.1.1.17</ecNumber>
    </recommendedName>
</protein>
<gene>
    <name evidence="13" type="ORF">MNEG_10712</name>
</gene>
<dbReference type="InterPro" id="IPR022653">
    <property type="entry name" value="De-COase2_pyr-phos_BS"/>
</dbReference>
<dbReference type="InterPro" id="IPR002433">
    <property type="entry name" value="Orn_de-COase"/>
</dbReference>
<comment type="pathway">
    <text evidence="5">Amine and polyamine biosynthesis; putrescine biosynthesis via L-ornithine pathway; putrescine from L-ornithine: step 1/1.</text>
</comment>
<comment type="similarity">
    <text evidence="2 9">Belongs to the Orn/Lys/Arg decarboxylase class-II family.</text>
</comment>
<dbReference type="InterPro" id="IPR022644">
    <property type="entry name" value="De-COase2_N"/>
</dbReference>
<feature type="domain" description="Orn/DAP/Arg decarboxylase 2 C-terminal" evidence="11">
    <location>
        <begin position="158"/>
        <end position="510"/>
    </location>
</feature>
<dbReference type="Pfam" id="PF02784">
    <property type="entry name" value="Orn_Arg_deC_N"/>
    <property type="match status" value="1"/>
</dbReference>
<evidence type="ECO:0000256" key="6">
    <source>
        <dbReference type="ARBA" id="ARBA00034138"/>
    </source>
</evidence>